<keyword evidence="2" id="KW-1185">Reference proteome</keyword>
<reference evidence="1" key="1">
    <citation type="submission" date="2020-10" db="EMBL/GenBank/DDBJ databases">
        <authorList>
            <person name="Castelo-Branco R."/>
            <person name="Eusebio N."/>
            <person name="Adriana R."/>
            <person name="Vieira A."/>
            <person name="Brugerolle De Fraissinette N."/>
            <person name="Rezende De Castro R."/>
            <person name="Schneider M.P."/>
            <person name="Vasconcelos V."/>
            <person name="Leao P.N."/>
        </authorList>
    </citation>
    <scope>NUCLEOTIDE SEQUENCE</scope>
    <source>
        <strain evidence="1">LEGE 11480</strain>
    </source>
</reference>
<proteinExistence type="predicted"/>
<dbReference type="AlphaFoldDB" id="A0A928VTF2"/>
<evidence type="ECO:0000313" key="2">
    <source>
        <dbReference type="Proteomes" id="UP000625316"/>
    </source>
</evidence>
<dbReference type="Proteomes" id="UP000625316">
    <property type="component" value="Unassembled WGS sequence"/>
</dbReference>
<dbReference type="RefSeq" id="WP_264327064.1">
    <property type="nucleotide sequence ID" value="NZ_JADEXQ010000095.1"/>
</dbReference>
<organism evidence="1 2">
    <name type="scientific">Romeriopsis navalis LEGE 11480</name>
    <dbReference type="NCBI Taxonomy" id="2777977"/>
    <lineage>
        <taxon>Bacteria</taxon>
        <taxon>Bacillati</taxon>
        <taxon>Cyanobacteriota</taxon>
        <taxon>Cyanophyceae</taxon>
        <taxon>Leptolyngbyales</taxon>
        <taxon>Leptolyngbyaceae</taxon>
        <taxon>Romeriopsis</taxon>
        <taxon>Romeriopsis navalis</taxon>
    </lineage>
</organism>
<gene>
    <name evidence="1" type="ORF">IQ266_21115</name>
</gene>
<evidence type="ECO:0000313" key="1">
    <source>
        <dbReference type="EMBL" id="MBE9032245.1"/>
    </source>
</evidence>
<protein>
    <submittedName>
        <fullName evidence="1">Uncharacterized protein</fullName>
    </submittedName>
</protein>
<comment type="caution">
    <text evidence="1">The sequence shown here is derived from an EMBL/GenBank/DDBJ whole genome shotgun (WGS) entry which is preliminary data.</text>
</comment>
<dbReference type="EMBL" id="JADEXQ010000095">
    <property type="protein sequence ID" value="MBE9032245.1"/>
    <property type="molecule type" value="Genomic_DNA"/>
</dbReference>
<accession>A0A928VTF2</accession>
<sequence length="100" mass="11438">MTLSAENTKPKGLEQYIDAAVLAYLERQQGLFDASRTELFKAHPRQFVWFEDGMVLDADIDEDALFERVMGPDPDRMVFIAQVLETEPQRMVRYAVLGQG</sequence>
<name>A0A928VTF2_9CYAN</name>